<reference evidence="1 2" key="1">
    <citation type="journal article" date="2019" name="Sci. Rep.">
        <title>Orb-weaving spider Araneus ventricosus genome elucidates the spidroin gene catalogue.</title>
        <authorList>
            <person name="Kono N."/>
            <person name="Nakamura H."/>
            <person name="Ohtoshi R."/>
            <person name="Moran D.A.P."/>
            <person name="Shinohara A."/>
            <person name="Yoshida Y."/>
            <person name="Fujiwara M."/>
            <person name="Mori M."/>
            <person name="Tomita M."/>
            <person name="Arakawa K."/>
        </authorList>
    </citation>
    <scope>NUCLEOTIDE SEQUENCE [LARGE SCALE GENOMIC DNA]</scope>
</reference>
<protein>
    <submittedName>
        <fullName evidence="1">Uncharacterized protein</fullName>
    </submittedName>
</protein>
<gene>
    <name evidence="1" type="ORF">AVEN_175064_1</name>
</gene>
<name>A0A4Y2NGD7_ARAVE</name>
<keyword evidence="2" id="KW-1185">Reference proteome</keyword>
<dbReference type="AlphaFoldDB" id="A0A4Y2NGD7"/>
<sequence>MDAFYACETNKKAELLISPPLSHPTHLSFQPLIDGRHEPKSTKSSNHDASHDLHNFRHLRVPQSDSFRARAQKRAVLRATTFSFRMFTSLFRPIGFAHHHVLFGGKRKKADDIIRCEVWNVRKTLRLWNFYRNFVQQWISFGGRVGLDMYVRNVPVGGVFSPFQC</sequence>
<organism evidence="1 2">
    <name type="scientific">Araneus ventricosus</name>
    <name type="common">Orbweaver spider</name>
    <name type="synonym">Epeira ventricosa</name>
    <dbReference type="NCBI Taxonomy" id="182803"/>
    <lineage>
        <taxon>Eukaryota</taxon>
        <taxon>Metazoa</taxon>
        <taxon>Ecdysozoa</taxon>
        <taxon>Arthropoda</taxon>
        <taxon>Chelicerata</taxon>
        <taxon>Arachnida</taxon>
        <taxon>Araneae</taxon>
        <taxon>Araneomorphae</taxon>
        <taxon>Entelegynae</taxon>
        <taxon>Araneoidea</taxon>
        <taxon>Araneidae</taxon>
        <taxon>Araneus</taxon>
    </lineage>
</organism>
<accession>A0A4Y2NGD7</accession>
<proteinExistence type="predicted"/>
<evidence type="ECO:0000313" key="2">
    <source>
        <dbReference type="Proteomes" id="UP000499080"/>
    </source>
</evidence>
<evidence type="ECO:0000313" key="1">
    <source>
        <dbReference type="EMBL" id="GBN38535.1"/>
    </source>
</evidence>
<comment type="caution">
    <text evidence="1">The sequence shown here is derived from an EMBL/GenBank/DDBJ whole genome shotgun (WGS) entry which is preliminary data.</text>
</comment>
<dbReference type="EMBL" id="BGPR01127990">
    <property type="protein sequence ID" value="GBN38535.1"/>
    <property type="molecule type" value="Genomic_DNA"/>
</dbReference>
<dbReference type="Proteomes" id="UP000499080">
    <property type="component" value="Unassembled WGS sequence"/>
</dbReference>